<sequence>MNKIFKVIYSKTRHCYVVVSELAKSHCKTTQSHTVRSKTALTAAVLLALGAFSFVGMPVVQAADGTESLRNNDFVGANDYYWYYDEKEKDKDKKWKTYQYKATDIFNNRSRHDLPNYQGGGAKLPGAITAGLYAQAGQQTVTIGDRNAGQSKGSVFIGEHSGYNNGDNAPAGMKNNYVTSVGFQSDATGWGSIAIGSNAKAENSKMESQVVEEVGKANTSGTVSDDTYGIKENPTIQGASVALGYNAHSKDGNIAIGSYSDATSTDKNDSYVSVGNANLKLKRRITNVADGTETTDVATVGQMNKAIKSIGTTGWNLSTNGYSSSTTITSGKTVDFSPAVDGKNGTTDHKNVKISNDGSNVKIGLNKDIVLGEATKGEGGSLNVYSDSTEASNLGNRVSIDGSTVSVYYGSEEGASGTKRGVVLGVGEDWNRNAQGYIAFNNIDPNGKIDSTYLHSATDAPDNLKGRLVYSNTMSGTEYIANLDDGITFTGDVQKDVPKDYTQTPTKLNMTLNITGGAATEKDLTEGNIGVVSTPAAESADGTTQASKLEIKLNKDLKGITSITSQSTTNSTGAKIELGANGTTISGGDVNVSEHKVTGLANGDVSTTSTDAITGQQLNAVKTDLTKDLTVNAGWGLEKEGNTISLERNLGKNYGNTYGGKGKVTFEADGENSLIIGGGAINKIRDERDKNFTFGAHAKDSVLVGGMNNDIDKNSERALIVGGVNNKTLSTDKVQQTGTDAIIVGGADNKA</sequence>
<evidence type="ECO:0000256" key="1">
    <source>
        <dbReference type="SAM" id="Phobius"/>
    </source>
</evidence>
<dbReference type="GO" id="GO:0019867">
    <property type="term" value="C:outer membrane"/>
    <property type="evidence" value="ECO:0007669"/>
    <property type="project" value="InterPro"/>
</dbReference>
<keyword evidence="5" id="KW-1185">Reference proteome</keyword>
<feature type="domain" description="Trimeric autotransporter adhesin YadA-like stalk" evidence="2">
    <location>
        <begin position="284"/>
        <end position="323"/>
    </location>
</feature>
<gene>
    <name evidence="4" type="ORF">MELS_1285</name>
</gene>
<keyword evidence="1" id="KW-0812">Transmembrane</keyword>
<dbReference type="Gene3D" id="1.20.5.170">
    <property type="match status" value="1"/>
</dbReference>
<dbReference type="SUPFAM" id="SSF101967">
    <property type="entry name" value="Adhesin YadA, collagen-binding domain"/>
    <property type="match status" value="1"/>
</dbReference>
<dbReference type="EMBL" id="HE576794">
    <property type="protein sequence ID" value="CCC73506.1"/>
    <property type="molecule type" value="Genomic_DNA"/>
</dbReference>
<dbReference type="GeneID" id="97490896"/>
<dbReference type="InterPro" id="IPR024973">
    <property type="entry name" value="ESPR"/>
</dbReference>
<name>G0VPX8_MEGEL</name>
<dbReference type="Pfam" id="PF13018">
    <property type="entry name" value="ESPR"/>
    <property type="match status" value="1"/>
</dbReference>
<proteinExistence type="predicted"/>
<dbReference type="Proteomes" id="UP000010111">
    <property type="component" value="Chromosome"/>
</dbReference>
<dbReference type="Pfam" id="PF05662">
    <property type="entry name" value="YadA_stalk"/>
    <property type="match status" value="2"/>
</dbReference>
<dbReference type="STRING" id="1064535.MELS_1285"/>
<keyword evidence="1" id="KW-0472">Membrane</keyword>
<feature type="domain" description="Trimeric autotransporter adhesin YadA-like stalk" evidence="2">
    <location>
        <begin position="596"/>
        <end position="632"/>
    </location>
</feature>
<dbReference type="Gene3D" id="2.150.10.10">
    <property type="entry name" value="Serralysin-like metalloprotease, C-terminal"/>
    <property type="match status" value="1"/>
</dbReference>
<dbReference type="RefSeq" id="WP_014016237.1">
    <property type="nucleotide sequence ID" value="NC_015873.1"/>
</dbReference>
<keyword evidence="1" id="KW-1133">Transmembrane helix</keyword>
<organism evidence="4 5">
    <name type="scientific">Megasphaera elsdenii DSM 20460</name>
    <dbReference type="NCBI Taxonomy" id="1064535"/>
    <lineage>
        <taxon>Bacteria</taxon>
        <taxon>Bacillati</taxon>
        <taxon>Bacillota</taxon>
        <taxon>Negativicutes</taxon>
        <taxon>Veillonellales</taxon>
        <taxon>Veillonellaceae</taxon>
        <taxon>Megasphaera</taxon>
    </lineage>
</organism>
<dbReference type="InterPro" id="IPR008635">
    <property type="entry name" value="Coiled_stalk_dom"/>
</dbReference>
<accession>G0VPX8</accession>
<dbReference type="InterPro" id="IPR011049">
    <property type="entry name" value="Serralysin-like_metalloprot_C"/>
</dbReference>
<dbReference type="AlphaFoldDB" id="G0VPX8"/>
<evidence type="ECO:0000313" key="4">
    <source>
        <dbReference type="EMBL" id="CCC73506.1"/>
    </source>
</evidence>
<reference evidence="4 5" key="1">
    <citation type="journal article" date="2011" name="J. Bacteriol.">
        <title>Genome Sequence of the Ruminal Bacterium Megasphaera elsdenii.</title>
        <authorList>
            <person name="Marx H."/>
            <person name="Graf A.B."/>
            <person name="Tatto N."/>
            <person name="Thallinger G.G."/>
            <person name="Mattanovich D."/>
            <person name="Sauer M."/>
        </authorList>
    </citation>
    <scope>NUCLEOTIDE SEQUENCE [LARGE SCALE GENOMIC DNA]</scope>
    <source>
        <strain evidence="4 5">DSM 20460</strain>
    </source>
</reference>
<evidence type="ECO:0000259" key="3">
    <source>
        <dbReference type="Pfam" id="PF13018"/>
    </source>
</evidence>
<dbReference type="KEGG" id="med:MELS_1285"/>
<dbReference type="eggNOG" id="COG5295">
    <property type="taxonomic scope" value="Bacteria"/>
</dbReference>
<dbReference type="HOGENOM" id="CLU_370400_0_0_9"/>
<evidence type="ECO:0000259" key="2">
    <source>
        <dbReference type="Pfam" id="PF05662"/>
    </source>
</evidence>
<evidence type="ECO:0000313" key="5">
    <source>
        <dbReference type="Proteomes" id="UP000010111"/>
    </source>
</evidence>
<protein>
    <submittedName>
        <fullName evidence="4">Autotransporter adhesin</fullName>
    </submittedName>
</protein>
<feature type="domain" description="ESPR" evidence="3">
    <location>
        <begin position="1"/>
        <end position="48"/>
    </location>
</feature>
<feature type="transmembrane region" description="Helical" evidence="1">
    <location>
        <begin position="40"/>
        <end position="60"/>
    </location>
</feature>